<protein>
    <submittedName>
        <fullName evidence="2">Uncharacterized protein</fullName>
    </submittedName>
</protein>
<organism evidence="2 3">
    <name type="scientific">Streptomyces botrytidirepellens</name>
    <dbReference type="NCBI Taxonomy" id="2486417"/>
    <lineage>
        <taxon>Bacteria</taxon>
        <taxon>Bacillati</taxon>
        <taxon>Actinomycetota</taxon>
        <taxon>Actinomycetes</taxon>
        <taxon>Kitasatosporales</taxon>
        <taxon>Streptomycetaceae</taxon>
        <taxon>Streptomyces</taxon>
    </lineage>
</organism>
<dbReference type="EMBL" id="RIBZ01000121">
    <property type="protein sequence ID" value="RNG30751.1"/>
    <property type="molecule type" value="Genomic_DNA"/>
</dbReference>
<dbReference type="AlphaFoldDB" id="A0A3M8WPS4"/>
<accession>A0A3M8WPS4</accession>
<gene>
    <name evidence="2" type="ORF">EEJ42_09475</name>
</gene>
<feature type="region of interest" description="Disordered" evidence="1">
    <location>
        <begin position="23"/>
        <end position="68"/>
    </location>
</feature>
<proteinExistence type="predicted"/>
<evidence type="ECO:0000256" key="1">
    <source>
        <dbReference type="SAM" id="MobiDB-lite"/>
    </source>
</evidence>
<comment type="caution">
    <text evidence="2">The sequence shown here is derived from an EMBL/GenBank/DDBJ whole genome shotgun (WGS) entry which is preliminary data.</text>
</comment>
<evidence type="ECO:0000313" key="2">
    <source>
        <dbReference type="EMBL" id="RNG30751.1"/>
    </source>
</evidence>
<sequence>MPDAGHPIGRRDTRSAASSCRCSTTASTCGSRRTRSGRQCCCPARSRRSRTRSPDRSARPTRRPAASR</sequence>
<dbReference type="Proteomes" id="UP000275401">
    <property type="component" value="Unassembled WGS sequence"/>
</dbReference>
<evidence type="ECO:0000313" key="3">
    <source>
        <dbReference type="Proteomes" id="UP000275401"/>
    </source>
</evidence>
<keyword evidence="3" id="KW-1185">Reference proteome</keyword>
<name>A0A3M8WPS4_9ACTN</name>
<reference evidence="2 3" key="1">
    <citation type="submission" date="2018-11" db="EMBL/GenBank/DDBJ databases">
        <title>The Potential of Streptomyces as Biocontrol Agents against the Tomato grey mould, Botrytis cinerea (Gray mold) Frontiers in Microbiology.</title>
        <authorList>
            <person name="Li D."/>
        </authorList>
    </citation>
    <scope>NUCLEOTIDE SEQUENCE [LARGE SCALE GENOMIC DNA]</scope>
    <source>
        <strain evidence="2 3">NEAU-LD23</strain>
    </source>
</reference>